<feature type="region of interest" description="Disordered" evidence="1">
    <location>
        <begin position="194"/>
        <end position="260"/>
    </location>
</feature>
<keyword evidence="3" id="KW-1185">Reference proteome</keyword>
<organism evidence="2 3">
    <name type="scientific">Claviceps africana</name>
    <dbReference type="NCBI Taxonomy" id="83212"/>
    <lineage>
        <taxon>Eukaryota</taxon>
        <taxon>Fungi</taxon>
        <taxon>Dikarya</taxon>
        <taxon>Ascomycota</taxon>
        <taxon>Pezizomycotina</taxon>
        <taxon>Sordariomycetes</taxon>
        <taxon>Hypocreomycetidae</taxon>
        <taxon>Hypocreales</taxon>
        <taxon>Clavicipitaceae</taxon>
        <taxon>Claviceps</taxon>
    </lineage>
</organism>
<protein>
    <submittedName>
        <fullName evidence="2">Uncharacterized protein</fullName>
    </submittedName>
</protein>
<dbReference type="EMBL" id="SRPY01000851">
    <property type="protein sequence ID" value="KAG5916936.1"/>
    <property type="molecule type" value="Genomic_DNA"/>
</dbReference>
<accession>A0A8K0J3V7</accession>
<reference evidence="2" key="1">
    <citation type="journal article" date="2020" name="bioRxiv">
        <title>Whole genome comparisons of ergot fungi reveals the divergence and evolution of species within the genus Claviceps are the result of varying mechanisms driving genome evolution and host range expansion.</title>
        <authorList>
            <person name="Wyka S.A."/>
            <person name="Mondo S.J."/>
            <person name="Liu M."/>
            <person name="Dettman J."/>
            <person name="Nalam V."/>
            <person name="Broders K.D."/>
        </authorList>
    </citation>
    <scope>NUCLEOTIDE SEQUENCE</scope>
    <source>
        <strain evidence="2">CCC 489</strain>
    </source>
</reference>
<name>A0A8K0J3V7_9HYPO</name>
<proteinExistence type="predicted"/>
<dbReference type="Proteomes" id="UP000811619">
    <property type="component" value="Unassembled WGS sequence"/>
</dbReference>
<comment type="caution">
    <text evidence="2">The sequence shown here is derived from an EMBL/GenBank/DDBJ whole genome shotgun (WGS) entry which is preliminary data.</text>
</comment>
<dbReference type="AlphaFoldDB" id="A0A8K0J3V7"/>
<sequence>MPLILAAILNHTSRTEEGSVQCRGRRHGRPATAHTPLKAHAEARLNSGRGRGAIRANGDTCMHAVPSTLLVLSGKEELGYIEGGSGSFDDATSKVTISQTANSCLGRVSRHKRTCISAVEQNSVAHSDALELSVLSHGHLVLASHTFLTSTPIVYITCLARLRIPGLPPSRSYIPRARPATATKMQHGQVVQQVPSNPAQNRKAGPADMRPVRLPASVPLTGDSPSAGERCPAGHGVSGRRDAQCDPTTAMARRRVEDLR</sequence>
<evidence type="ECO:0000313" key="3">
    <source>
        <dbReference type="Proteomes" id="UP000811619"/>
    </source>
</evidence>
<evidence type="ECO:0000313" key="2">
    <source>
        <dbReference type="EMBL" id="KAG5916936.1"/>
    </source>
</evidence>
<evidence type="ECO:0000256" key="1">
    <source>
        <dbReference type="SAM" id="MobiDB-lite"/>
    </source>
</evidence>
<gene>
    <name evidence="2" type="ORF">E4U42_007452</name>
</gene>